<dbReference type="AlphaFoldDB" id="A0A3I2BDQ8"/>
<feature type="transmembrane region" description="Helical" evidence="7">
    <location>
        <begin position="279"/>
        <end position="302"/>
    </location>
</feature>
<dbReference type="SUPFAM" id="SSF103481">
    <property type="entry name" value="Multidrug resistance efflux transporter EmrE"/>
    <property type="match status" value="2"/>
</dbReference>
<evidence type="ECO:0000259" key="8">
    <source>
        <dbReference type="Pfam" id="PF00892"/>
    </source>
</evidence>
<proteinExistence type="inferred from homology"/>
<feature type="transmembrane region" description="Helical" evidence="7">
    <location>
        <begin position="96"/>
        <end position="118"/>
    </location>
</feature>
<dbReference type="GO" id="GO:0005886">
    <property type="term" value="C:plasma membrane"/>
    <property type="evidence" value="ECO:0007669"/>
    <property type="project" value="UniProtKB-SubCell"/>
</dbReference>
<dbReference type="PANTHER" id="PTHR22911">
    <property type="entry name" value="ACYL-MALONYL CONDENSING ENZYME-RELATED"/>
    <property type="match status" value="1"/>
</dbReference>
<organism evidence="9">
    <name type="scientific">Salmonella enterica</name>
    <name type="common">Salmonella choleraesuis</name>
    <dbReference type="NCBI Taxonomy" id="28901"/>
    <lineage>
        <taxon>Bacteria</taxon>
        <taxon>Pseudomonadati</taxon>
        <taxon>Pseudomonadota</taxon>
        <taxon>Gammaproteobacteria</taxon>
        <taxon>Enterobacterales</taxon>
        <taxon>Enterobacteriaceae</taxon>
        <taxon>Salmonella</taxon>
    </lineage>
</organism>
<reference evidence="9" key="1">
    <citation type="submission" date="2018-11" db="EMBL/GenBank/DDBJ databases">
        <authorList>
            <consortium name="PulseNet: The National Subtyping Network for Foodborne Disease Surveillance"/>
            <person name="Tarr C.L."/>
            <person name="Trees E."/>
            <person name="Katz L.S."/>
            <person name="Carleton-Romer H.A."/>
            <person name="Stroika S."/>
            <person name="Kucerova Z."/>
            <person name="Roache K.F."/>
            <person name="Sabol A.L."/>
            <person name="Besser J."/>
            <person name="Gerner-Smidt P."/>
        </authorList>
    </citation>
    <scope>NUCLEOTIDE SEQUENCE [LARGE SCALE GENOMIC DNA]</scope>
    <source>
        <strain evidence="9">PNUSAS058450</strain>
    </source>
</reference>
<comment type="similarity">
    <text evidence="2">Belongs to the EamA transporter family.</text>
</comment>
<comment type="caution">
    <text evidence="9">The sequence shown here is derived from an EMBL/GenBank/DDBJ whole genome shotgun (WGS) entry which is preliminary data.</text>
</comment>
<feature type="transmembrane region" description="Helical" evidence="7">
    <location>
        <begin position="12"/>
        <end position="32"/>
    </location>
</feature>
<feature type="transmembrane region" description="Helical" evidence="7">
    <location>
        <begin position="194"/>
        <end position="212"/>
    </location>
</feature>
<evidence type="ECO:0000256" key="6">
    <source>
        <dbReference type="ARBA" id="ARBA00023136"/>
    </source>
</evidence>
<feature type="transmembrane region" description="Helical" evidence="7">
    <location>
        <begin position="166"/>
        <end position="182"/>
    </location>
</feature>
<sequence length="313" mass="34104">MSSSEISRKTGFMSAFGAATLMGFVGFFSRHINAQGDVIAFSRMLCGAVLFFFILLKLGRLKDLRRYKLSYTMVLSGLFMGTCLSAYVAATQMTSIANAVFFIYIGPIVSSVLAVIFLREKMKSSTLFSVIAVFAGMLLVVGIVRFSNGSIHVGLSFSPKTLTGDILALLSGVGYGLFLFFGRYRTEVPGDVRSFWNFIFALAGICFLFLFTHPSVSQMTFSDWMWWLGIGIVCGFGALSLCTIATRHLQASEFACVSYWECVVAVLFGYFVFSEPLSLPQAIGGALIIVGGVSEVLFSIVLNKSHVKENSPG</sequence>
<comment type="subcellular location">
    <subcellularLocation>
        <location evidence="1">Cell membrane</location>
        <topology evidence="1">Multi-pass membrane protein</topology>
    </subcellularLocation>
</comment>
<evidence type="ECO:0000256" key="1">
    <source>
        <dbReference type="ARBA" id="ARBA00004651"/>
    </source>
</evidence>
<keyword evidence="3" id="KW-1003">Cell membrane</keyword>
<protein>
    <submittedName>
        <fullName evidence="9">DMT family transporter</fullName>
    </submittedName>
</protein>
<dbReference type="InterPro" id="IPR037185">
    <property type="entry name" value="EmrE-like"/>
</dbReference>
<feature type="transmembrane region" description="Helical" evidence="7">
    <location>
        <begin position="38"/>
        <end position="58"/>
    </location>
</feature>
<keyword evidence="4 7" id="KW-0812">Transmembrane</keyword>
<keyword evidence="5 7" id="KW-1133">Transmembrane helix</keyword>
<evidence type="ECO:0000256" key="5">
    <source>
        <dbReference type="ARBA" id="ARBA00022989"/>
    </source>
</evidence>
<accession>A0A3I2BDQ8</accession>
<gene>
    <name evidence="9" type="ORF">EE393_18145</name>
</gene>
<feature type="domain" description="EamA" evidence="8">
    <location>
        <begin position="163"/>
        <end position="291"/>
    </location>
</feature>
<feature type="transmembrane region" description="Helical" evidence="7">
    <location>
        <begin position="70"/>
        <end position="90"/>
    </location>
</feature>
<evidence type="ECO:0000313" key="9">
    <source>
        <dbReference type="EMBL" id="MGD30843.1"/>
    </source>
</evidence>
<feature type="transmembrane region" description="Helical" evidence="7">
    <location>
        <begin position="224"/>
        <end position="242"/>
    </location>
</feature>
<dbReference type="InterPro" id="IPR000620">
    <property type="entry name" value="EamA_dom"/>
</dbReference>
<keyword evidence="6 7" id="KW-0472">Membrane</keyword>
<evidence type="ECO:0000256" key="4">
    <source>
        <dbReference type="ARBA" id="ARBA00022692"/>
    </source>
</evidence>
<name>A0A3I2BDQ8_SALER</name>
<dbReference type="Pfam" id="PF00892">
    <property type="entry name" value="EamA"/>
    <property type="match status" value="2"/>
</dbReference>
<evidence type="ECO:0000256" key="7">
    <source>
        <dbReference type="SAM" id="Phobius"/>
    </source>
</evidence>
<dbReference type="Gene3D" id="1.10.3730.20">
    <property type="match status" value="1"/>
</dbReference>
<dbReference type="EMBL" id="RNKS01000048">
    <property type="protein sequence ID" value="MGD30843.1"/>
    <property type="molecule type" value="Genomic_DNA"/>
</dbReference>
<feature type="transmembrane region" description="Helical" evidence="7">
    <location>
        <begin position="125"/>
        <end position="146"/>
    </location>
</feature>
<dbReference type="Proteomes" id="UP000885336">
    <property type="component" value="Unassembled WGS sequence"/>
</dbReference>
<feature type="transmembrane region" description="Helical" evidence="7">
    <location>
        <begin position="254"/>
        <end position="273"/>
    </location>
</feature>
<evidence type="ECO:0000256" key="2">
    <source>
        <dbReference type="ARBA" id="ARBA00007362"/>
    </source>
</evidence>
<evidence type="ECO:0000256" key="3">
    <source>
        <dbReference type="ARBA" id="ARBA00022475"/>
    </source>
</evidence>
<feature type="domain" description="EamA" evidence="8">
    <location>
        <begin position="10"/>
        <end position="141"/>
    </location>
</feature>